<dbReference type="Proteomes" id="UP000053584">
    <property type="component" value="Unassembled WGS sequence"/>
</dbReference>
<dbReference type="EMBL" id="KL205569">
    <property type="protein sequence ID" value="KFV71950.1"/>
    <property type="molecule type" value="Genomic_DNA"/>
</dbReference>
<protein>
    <submittedName>
        <fullName evidence="2">Uncharacterized protein</fullName>
    </submittedName>
</protein>
<gene>
    <name evidence="2" type="ORF">N308_00560</name>
</gene>
<evidence type="ECO:0000313" key="2">
    <source>
        <dbReference type="EMBL" id="KFV71950.1"/>
    </source>
</evidence>
<organism evidence="2 3">
    <name type="scientific">Struthio camelus australis</name>
    <dbReference type="NCBI Taxonomy" id="441894"/>
    <lineage>
        <taxon>Eukaryota</taxon>
        <taxon>Metazoa</taxon>
        <taxon>Chordata</taxon>
        <taxon>Craniata</taxon>
        <taxon>Vertebrata</taxon>
        <taxon>Euteleostomi</taxon>
        <taxon>Archelosauria</taxon>
        <taxon>Archosauria</taxon>
        <taxon>Dinosauria</taxon>
        <taxon>Saurischia</taxon>
        <taxon>Theropoda</taxon>
        <taxon>Coelurosauria</taxon>
        <taxon>Aves</taxon>
        <taxon>Palaeognathae</taxon>
        <taxon>Struthioniformes</taxon>
        <taxon>Struthionidae</taxon>
        <taxon>Struthio</taxon>
    </lineage>
</organism>
<accession>A0A093GXX0</accession>
<dbReference type="AlphaFoldDB" id="A0A093GXX0"/>
<feature type="region of interest" description="Disordered" evidence="1">
    <location>
        <begin position="1"/>
        <end position="33"/>
    </location>
</feature>
<reference evidence="2 3" key="1">
    <citation type="submission" date="2014-04" db="EMBL/GenBank/DDBJ databases">
        <title>Genome evolution of avian class.</title>
        <authorList>
            <person name="Zhang G."/>
            <person name="Li C."/>
        </authorList>
    </citation>
    <scope>NUCLEOTIDE SEQUENCE [LARGE SCALE GENOMIC DNA]</scope>
    <source>
        <strain evidence="2">BGI_N308</strain>
    </source>
</reference>
<feature type="compositionally biased region" description="Polar residues" evidence="1">
    <location>
        <begin position="7"/>
        <end position="26"/>
    </location>
</feature>
<feature type="non-terminal residue" evidence="2">
    <location>
        <position position="1"/>
    </location>
</feature>
<name>A0A093GXX0_STRCA</name>
<proteinExistence type="predicted"/>
<evidence type="ECO:0000313" key="3">
    <source>
        <dbReference type="Proteomes" id="UP000053584"/>
    </source>
</evidence>
<sequence length="71" mass="8022">AAINHSPARNQHTCNAESPTSLSQPQPARCRGEEVLQSPLRTDTRSWVHSQSSIAWLSQVWLSEMFKYGKK</sequence>
<keyword evidence="3" id="KW-1185">Reference proteome</keyword>
<evidence type="ECO:0000256" key="1">
    <source>
        <dbReference type="SAM" id="MobiDB-lite"/>
    </source>
</evidence>
<feature type="non-terminal residue" evidence="2">
    <location>
        <position position="71"/>
    </location>
</feature>